<dbReference type="EMBL" id="UINC01173941">
    <property type="protein sequence ID" value="SVD79821.1"/>
    <property type="molecule type" value="Genomic_DNA"/>
</dbReference>
<sequence>MAGSVNKVILLGNLGRDPEIRSMQSGSKMATFSMATSKRWRDKNTQEQRDKTSWHNIVVFGDGLVDIVEKYVKKGSKIYVEGELQTRKWQDQDGNDRYTTEVVLQGFNSNLTLLDSRNATNNIEDQEINTDQTASNFENPTSSKSSDSSESDDDIPF</sequence>
<gene>
    <name evidence="3" type="ORF">METZ01_LOCUS432675</name>
</gene>
<dbReference type="SUPFAM" id="SSF50249">
    <property type="entry name" value="Nucleic acid-binding proteins"/>
    <property type="match status" value="1"/>
</dbReference>
<dbReference type="PANTHER" id="PTHR10302">
    <property type="entry name" value="SINGLE-STRANDED DNA-BINDING PROTEIN"/>
    <property type="match status" value="1"/>
</dbReference>
<name>A0A382YAE8_9ZZZZ</name>
<dbReference type="InterPro" id="IPR011344">
    <property type="entry name" value="ssDNA-bd"/>
</dbReference>
<dbReference type="HAMAP" id="MF_00984">
    <property type="entry name" value="SSB"/>
    <property type="match status" value="1"/>
</dbReference>
<dbReference type="CDD" id="cd04496">
    <property type="entry name" value="SSB_OBF"/>
    <property type="match status" value="1"/>
</dbReference>
<dbReference type="Gene3D" id="2.40.50.140">
    <property type="entry name" value="Nucleic acid-binding proteins"/>
    <property type="match status" value="1"/>
</dbReference>
<evidence type="ECO:0000256" key="2">
    <source>
        <dbReference type="SAM" id="MobiDB-lite"/>
    </source>
</evidence>
<dbReference type="Pfam" id="PF00436">
    <property type="entry name" value="SSB"/>
    <property type="match status" value="1"/>
</dbReference>
<feature type="region of interest" description="Disordered" evidence="2">
    <location>
        <begin position="126"/>
        <end position="157"/>
    </location>
</feature>
<dbReference type="GO" id="GO:0003697">
    <property type="term" value="F:single-stranded DNA binding"/>
    <property type="evidence" value="ECO:0007669"/>
    <property type="project" value="InterPro"/>
</dbReference>
<reference evidence="3" key="1">
    <citation type="submission" date="2018-05" db="EMBL/GenBank/DDBJ databases">
        <authorList>
            <person name="Lanie J.A."/>
            <person name="Ng W.-L."/>
            <person name="Kazmierczak K.M."/>
            <person name="Andrzejewski T.M."/>
            <person name="Davidsen T.M."/>
            <person name="Wayne K.J."/>
            <person name="Tettelin H."/>
            <person name="Glass J.I."/>
            <person name="Rusch D."/>
            <person name="Podicherti R."/>
            <person name="Tsui H.-C.T."/>
            <person name="Winkler M.E."/>
        </authorList>
    </citation>
    <scope>NUCLEOTIDE SEQUENCE</scope>
</reference>
<accession>A0A382YAE8</accession>
<protein>
    <recommendedName>
        <fullName evidence="4">Single-stranded DNA-binding protein</fullName>
    </recommendedName>
</protein>
<organism evidence="3">
    <name type="scientific">marine metagenome</name>
    <dbReference type="NCBI Taxonomy" id="408172"/>
    <lineage>
        <taxon>unclassified sequences</taxon>
        <taxon>metagenomes</taxon>
        <taxon>ecological metagenomes</taxon>
    </lineage>
</organism>
<evidence type="ECO:0000256" key="1">
    <source>
        <dbReference type="ARBA" id="ARBA00023125"/>
    </source>
</evidence>
<dbReference type="NCBIfam" id="TIGR00621">
    <property type="entry name" value="ssb"/>
    <property type="match status" value="1"/>
</dbReference>
<dbReference type="PANTHER" id="PTHR10302:SF0">
    <property type="entry name" value="SINGLE-STRANDED DNA-BINDING PROTEIN, MITOCHONDRIAL"/>
    <property type="match status" value="1"/>
</dbReference>
<keyword evidence="1" id="KW-0238">DNA-binding</keyword>
<dbReference type="PIRSF" id="PIRSF002070">
    <property type="entry name" value="SSB"/>
    <property type="match status" value="1"/>
</dbReference>
<dbReference type="GO" id="GO:0009295">
    <property type="term" value="C:nucleoid"/>
    <property type="evidence" value="ECO:0007669"/>
    <property type="project" value="TreeGrafter"/>
</dbReference>
<evidence type="ECO:0000313" key="3">
    <source>
        <dbReference type="EMBL" id="SVD79821.1"/>
    </source>
</evidence>
<feature type="compositionally biased region" description="Polar residues" evidence="2">
    <location>
        <begin position="126"/>
        <end position="141"/>
    </location>
</feature>
<dbReference type="PROSITE" id="PS50935">
    <property type="entry name" value="SSB"/>
    <property type="match status" value="1"/>
</dbReference>
<dbReference type="InterPro" id="IPR000424">
    <property type="entry name" value="Primosome_PriB/ssb"/>
</dbReference>
<evidence type="ECO:0008006" key="4">
    <source>
        <dbReference type="Google" id="ProtNLM"/>
    </source>
</evidence>
<dbReference type="InterPro" id="IPR012340">
    <property type="entry name" value="NA-bd_OB-fold"/>
</dbReference>
<proteinExistence type="inferred from homology"/>
<dbReference type="AlphaFoldDB" id="A0A382YAE8"/>
<dbReference type="GO" id="GO:0006260">
    <property type="term" value="P:DNA replication"/>
    <property type="evidence" value="ECO:0007669"/>
    <property type="project" value="InterPro"/>
</dbReference>